<dbReference type="EMBL" id="KQ971345">
    <property type="protein sequence ID" value="EFA05362.1"/>
    <property type="molecule type" value="Genomic_DNA"/>
</dbReference>
<reference evidence="1 2" key="2">
    <citation type="journal article" date="2010" name="Nucleic Acids Res.">
        <title>BeetleBase in 2010: revisions to provide comprehensive genomic information for Tribolium castaneum.</title>
        <authorList>
            <person name="Kim H.S."/>
            <person name="Murphy T."/>
            <person name="Xia J."/>
            <person name="Caragea D."/>
            <person name="Park Y."/>
            <person name="Beeman R.W."/>
            <person name="Lorenzen M.D."/>
            <person name="Butcher S."/>
            <person name="Manak J.R."/>
            <person name="Brown S.J."/>
        </authorList>
    </citation>
    <scope>GENOME REANNOTATION</scope>
    <source>
        <strain evidence="1 2">Georgia GA2</strain>
    </source>
</reference>
<evidence type="ECO:0000313" key="1">
    <source>
        <dbReference type="EMBL" id="EFA05362.1"/>
    </source>
</evidence>
<dbReference type="HOGENOM" id="CLU_2280979_0_0_1"/>
<reference evidence="1 2" key="1">
    <citation type="journal article" date="2008" name="Nature">
        <title>The genome of the model beetle and pest Tribolium castaneum.</title>
        <authorList>
            <consortium name="Tribolium Genome Sequencing Consortium"/>
            <person name="Richards S."/>
            <person name="Gibbs R.A."/>
            <person name="Weinstock G.M."/>
            <person name="Brown S.J."/>
            <person name="Denell R."/>
            <person name="Beeman R.W."/>
            <person name="Gibbs R."/>
            <person name="Beeman R.W."/>
            <person name="Brown S.J."/>
            <person name="Bucher G."/>
            <person name="Friedrich M."/>
            <person name="Grimmelikhuijzen C.J."/>
            <person name="Klingler M."/>
            <person name="Lorenzen M."/>
            <person name="Richards S."/>
            <person name="Roth S."/>
            <person name="Schroder R."/>
            <person name="Tautz D."/>
            <person name="Zdobnov E.M."/>
            <person name="Muzny D."/>
            <person name="Gibbs R.A."/>
            <person name="Weinstock G.M."/>
            <person name="Attaway T."/>
            <person name="Bell S."/>
            <person name="Buhay C.J."/>
            <person name="Chandrabose M.N."/>
            <person name="Chavez D."/>
            <person name="Clerk-Blankenburg K.P."/>
            <person name="Cree A."/>
            <person name="Dao M."/>
            <person name="Davis C."/>
            <person name="Chacko J."/>
            <person name="Dinh H."/>
            <person name="Dugan-Rocha S."/>
            <person name="Fowler G."/>
            <person name="Garner T.T."/>
            <person name="Garnes J."/>
            <person name="Gnirke A."/>
            <person name="Hawes A."/>
            <person name="Hernandez J."/>
            <person name="Hines S."/>
            <person name="Holder M."/>
            <person name="Hume J."/>
            <person name="Jhangiani S.N."/>
            <person name="Joshi V."/>
            <person name="Khan Z.M."/>
            <person name="Jackson L."/>
            <person name="Kovar C."/>
            <person name="Kowis A."/>
            <person name="Lee S."/>
            <person name="Lewis L.R."/>
            <person name="Margolis J."/>
            <person name="Morgan M."/>
            <person name="Nazareth L.V."/>
            <person name="Nguyen N."/>
            <person name="Okwuonu G."/>
            <person name="Parker D."/>
            <person name="Richards S."/>
            <person name="Ruiz S.J."/>
            <person name="Santibanez J."/>
            <person name="Savard J."/>
            <person name="Scherer S.E."/>
            <person name="Schneider B."/>
            <person name="Sodergren E."/>
            <person name="Tautz D."/>
            <person name="Vattahil S."/>
            <person name="Villasana D."/>
            <person name="White C.S."/>
            <person name="Wright R."/>
            <person name="Park Y."/>
            <person name="Beeman R.W."/>
            <person name="Lord J."/>
            <person name="Oppert B."/>
            <person name="Lorenzen M."/>
            <person name="Brown S."/>
            <person name="Wang L."/>
            <person name="Savard J."/>
            <person name="Tautz D."/>
            <person name="Richards S."/>
            <person name="Weinstock G."/>
            <person name="Gibbs R.A."/>
            <person name="Liu Y."/>
            <person name="Worley K."/>
            <person name="Weinstock G."/>
            <person name="Elsik C.G."/>
            <person name="Reese J.T."/>
            <person name="Elhaik E."/>
            <person name="Landan G."/>
            <person name="Graur D."/>
            <person name="Arensburger P."/>
            <person name="Atkinson P."/>
            <person name="Beeman R.W."/>
            <person name="Beidler J."/>
            <person name="Brown S.J."/>
            <person name="Demuth J.P."/>
            <person name="Drury D.W."/>
            <person name="Du Y.Z."/>
            <person name="Fujiwara H."/>
            <person name="Lorenzen M."/>
            <person name="Maselli V."/>
            <person name="Osanai M."/>
            <person name="Park Y."/>
            <person name="Robertson H.M."/>
            <person name="Tu Z."/>
            <person name="Wang J.J."/>
            <person name="Wang S."/>
            <person name="Richards S."/>
            <person name="Song H."/>
            <person name="Zhang L."/>
            <person name="Sodergren E."/>
            <person name="Werner D."/>
            <person name="Stanke M."/>
            <person name="Morgenstern B."/>
            <person name="Solovyev V."/>
            <person name="Kosarev P."/>
            <person name="Brown G."/>
            <person name="Chen H.C."/>
            <person name="Ermolaeva O."/>
            <person name="Hlavina W."/>
            <person name="Kapustin Y."/>
            <person name="Kiryutin B."/>
            <person name="Kitts P."/>
            <person name="Maglott D."/>
            <person name="Pruitt K."/>
            <person name="Sapojnikov V."/>
            <person name="Souvorov A."/>
            <person name="Mackey A.J."/>
            <person name="Waterhouse R.M."/>
            <person name="Wyder S."/>
            <person name="Zdobnov E.M."/>
            <person name="Zdobnov E.M."/>
            <person name="Wyder S."/>
            <person name="Kriventseva E.V."/>
            <person name="Kadowaki T."/>
            <person name="Bork P."/>
            <person name="Aranda M."/>
            <person name="Bao R."/>
            <person name="Beermann A."/>
            <person name="Berns N."/>
            <person name="Bolognesi R."/>
            <person name="Bonneton F."/>
            <person name="Bopp D."/>
            <person name="Brown S.J."/>
            <person name="Bucher G."/>
            <person name="Butts T."/>
            <person name="Chaumot A."/>
            <person name="Denell R.E."/>
            <person name="Ferrier D.E."/>
            <person name="Friedrich M."/>
            <person name="Gordon C.M."/>
            <person name="Jindra M."/>
            <person name="Klingler M."/>
            <person name="Lan Q."/>
            <person name="Lattorff H.M."/>
            <person name="Laudet V."/>
            <person name="von Levetsow C."/>
            <person name="Liu Z."/>
            <person name="Lutz R."/>
            <person name="Lynch J.A."/>
            <person name="da Fonseca R.N."/>
            <person name="Posnien N."/>
            <person name="Reuter R."/>
            <person name="Roth S."/>
            <person name="Savard J."/>
            <person name="Schinko J.B."/>
            <person name="Schmitt C."/>
            <person name="Schoppmeier M."/>
            <person name="Schroder R."/>
            <person name="Shippy T.D."/>
            <person name="Simonnet F."/>
            <person name="Marques-Souza H."/>
            <person name="Tautz D."/>
            <person name="Tomoyasu Y."/>
            <person name="Trauner J."/>
            <person name="Van der Zee M."/>
            <person name="Vervoort M."/>
            <person name="Wittkopp N."/>
            <person name="Wimmer E.A."/>
            <person name="Yang X."/>
            <person name="Jones A.K."/>
            <person name="Sattelle D.B."/>
            <person name="Ebert P.R."/>
            <person name="Nelson D."/>
            <person name="Scott J.G."/>
            <person name="Beeman R.W."/>
            <person name="Muthukrishnan S."/>
            <person name="Kramer K.J."/>
            <person name="Arakane Y."/>
            <person name="Beeman R.W."/>
            <person name="Zhu Q."/>
            <person name="Hogenkamp D."/>
            <person name="Dixit R."/>
            <person name="Oppert B."/>
            <person name="Jiang H."/>
            <person name="Zou Z."/>
            <person name="Marshall J."/>
            <person name="Elpidina E."/>
            <person name="Vinokurov K."/>
            <person name="Oppert C."/>
            <person name="Zou Z."/>
            <person name="Evans J."/>
            <person name="Lu Z."/>
            <person name="Zhao P."/>
            <person name="Sumathipala N."/>
            <person name="Altincicek B."/>
            <person name="Vilcinskas A."/>
            <person name="Williams M."/>
            <person name="Hultmark D."/>
            <person name="Hetru C."/>
            <person name="Jiang H."/>
            <person name="Grimmelikhuijzen C.J."/>
            <person name="Hauser F."/>
            <person name="Cazzamali G."/>
            <person name="Williamson M."/>
            <person name="Park Y."/>
            <person name="Li B."/>
            <person name="Tanaka Y."/>
            <person name="Predel R."/>
            <person name="Neupert S."/>
            <person name="Schachtner J."/>
            <person name="Verleyen P."/>
            <person name="Raible F."/>
            <person name="Bork P."/>
            <person name="Friedrich M."/>
            <person name="Walden K.K."/>
            <person name="Robertson H.M."/>
            <person name="Angeli S."/>
            <person name="Foret S."/>
            <person name="Bucher G."/>
            <person name="Schuetz S."/>
            <person name="Maleszka R."/>
            <person name="Wimmer E.A."/>
            <person name="Beeman R.W."/>
            <person name="Lorenzen M."/>
            <person name="Tomoyasu Y."/>
            <person name="Miller S.C."/>
            <person name="Grossmann D."/>
            <person name="Bucher G."/>
        </authorList>
    </citation>
    <scope>NUCLEOTIDE SEQUENCE [LARGE SCALE GENOMIC DNA]</scope>
    <source>
        <strain evidence="1 2">Georgia GA2</strain>
    </source>
</reference>
<evidence type="ECO:0000313" key="2">
    <source>
        <dbReference type="Proteomes" id="UP000007266"/>
    </source>
</evidence>
<dbReference type="AlphaFoldDB" id="D2A5E8"/>
<keyword evidence="2" id="KW-1185">Reference proteome</keyword>
<accession>D2A5E8</accession>
<proteinExistence type="predicted"/>
<gene>
    <name evidence="1" type="primary">GLEAN_15527</name>
    <name evidence="1" type="ORF">TcasGA2_TC015527</name>
</gene>
<dbReference type="InParanoid" id="D2A5E8"/>
<name>D2A5E8_TRICA</name>
<dbReference type="Proteomes" id="UP000007266">
    <property type="component" value="Linkage group 6"/>
</dbReference>
<organism evidence="1 2">
    <name type="scientific">Tribolium castaneum</name>
    <name type="common">Red flour beetle</name>
    <dbReference type="NCBI Taxonomy" id="7070"/>
    <lineage>
        <taxon>Eukaryota</taxon>
        <taxon>Metazoa</taxon>
        <taxon>Ecdysozoa</taxon>
        <taxon>Arthropoda</taxon>
        <taxon>Hexapoda</taxon>
        <taxon>Insecta</taxon>
        <taxon>Pterygota</taxon>
        <taxon>Neoptera</taxon>
        <taxon>Endopterygota</taxon>
        <taxon>Coleoptera</taxon>
        <taxon>Polyphaga</taxon>
        <taxon>Cucujiformia</taxon>
        <taxon>Tenebrionidae</taxon>
        <taxon>Tenebrionidae incertae sedis</taxon>
        <taxon>Tribolium</taxon>
    </lineage>
</organism>
<protein>
    <submittedName>
        <fullName evidence="1">Uncharacterized protein</fullName>
    </submittedName>
</protein>
<sequence length="102" mass="11758">MGTEGRKGWKKFRLREIRIHKMELIGIIVYKRRKGKDLSLNRRENITLILARTSPITAKLNHSSKNSPFCGNTRGFRAEFRSETAIRADLREVFAQVAASLE</sequence>